<organism evidence="3 4">
    <name type="scientific">Cytobacillus depressus</name>
    <dbReference type="NCBI Taxonomy" id="1602942"/>
    <lineage>
        <taxon>Bacteria</taxon>
        <taxon>Bacillati</taxon>
        <taxon>Bacillota</taxon>
        <taxon>Bacilli</taxon>
        <taxon>Bacillales</taxon>
        <taxon>Bacillaceae</taxon>
        <taxon>Cytobacillus</taxon>
    </lineage>
</organism>
<sequence length="75" mass="8842">MFTGTVAVVMVFSIPIIAIVTTHLQKQSKIKHKIIQDQIELEKLKQENYLIETQKMKLEIEQMQLEDFNNKQKIL</sequence>
<evidence type="ECO:0000313" key="4">
    <source>
        <dbReference type="Proteomes" id="UP000481030"/>
    </source>
</evidence>
<reference evidence="3 4" key="1">
    <citation type="journal article" date="2016" name="Antonie Van Leeuwenhoek">
        <title>Bacillus depressus sp. nov., isolated from soil of a sunflower field.</title>
        <authorList>
            <person name="Wei X."/>
            <person name="Xin D."/>
            <person name="Xin Y."/>
            <person name="Zhang H."/>
            <person name="Wang T."/>
            <person name="Zhang J."/>
        </authorList>
    </citation>
    <scope>NUCLEOTIDE SEQUENCE [LARGE SCALE GENOMIC DNA]</scope>
    <source>
        <strain evidence="3 4">BZ1</strain>
    </source>
</reference>
<keyword evidence="4" id="KW-1185">Reference proteome</keyword>
<protein>
    <submittedName>
        <fullName evidence="3">Uncharacterized protein</fullName>
    </submittedName>
</protein>
<accession>A0A6L3V4V0</accession>
<keyword evidence="2" id="KW-1133">Transmembrane helix</keyword>
<name>A0A6L3V4V0_9BACI</name>
<dbReference type="AlphaFoldDB" id="A0A6L3V4V0"/>
<feature type="transmembrane region" description="Helical" evidence="2">
    <location>
        <begin position="6"/>
        <end position="24"/>
    </location>
</feature>
<evidence type="ECO:0000256" key="1">
    <source>
        <dbReference type="SAM" id="Coils"/>
    </source>
</evidence>
<gene>
    <name evidence="3" type="ORF">F7731_15485</name>
</gene>
<comment type="caution">
    <text evidence="3">The sequence shown here is derived from an EMBL/GenBank/DDBJ whole genome shotgun (WGS) entry which is preliminary data.</text>
</comment>
<proteinExistence type="predicted"/>
<evidence type="ECO:0000256" key="2">
    <source>
        <dbReference type="SAM" id="Phobius"/>
    </source>
</evidence>
<keyword evidence="2" id="KW-0472">Membrane</keyword>
<dbReference type="RefSeq" id="WP_151535688.1">
    <property type="nucleotide sequence ID" value="NZ_WBOS01000007.1"/>
</dbReference>
<dbReference type="EMBL" id="WBOS01000007">
    <property type="protein sequence ID" value="KAB2333263.1"/>
    <property type="molecule type" value="Genomic_DNA"/>
</dbReference>
<keyword evidence="1" id="KW-0175">Coiled coil</keyword>
<dbReference type="OrthoDB" id="2390171at2"/>
<feature type="coiled-coil region" evidence="1">
    <location>
        <begin position="41"/>
        <end position="71"/>
    </location>
</feature>
<dbReference type="Proteomes" id="UP000481030">
    <property type="component" value="Unassembled WGS sequence"/>
</dbReference>
<evidence type="ECO:0000313" key="3">
    <source>
        <dbReference type="EMBL" id="KAB2333263.1"/>
    </source>
</evidence>
<keyword evidence="2" id="KW-0812">Transmembrane</keyword>